<gene>
    <name evidence="1" type="ORF">DFO65_10855</name>
</gene>
<comment type="caution">
    <text evidence="1">The sequence shown here is derived from an EMBL/GenBank/DDBJ whole genome shotgun (WGS) entry which is preliminary data.</text>
</comment>
<dbReference type="AlphaFoldDB" id="A0A366IGY6"/>
<organism evidence="1 2">
    <name type="scientific">Brevibacterium celere</name>
    <dbReference type="NCBI Taxonomy" id="225845"/>
    <lineage>
        <taxon>Bacteria</taxon>
        <taxon>Bacillati</taxon>
        <taxon>Actinomycetota</taxon>
        <taxon>Actinomycetes</taxon>
        <taxon>Micrococcales</taxon>
        <taxon>Brevibacteriaceae</taxon>
        <taxon>Brevibacterium</taxon>
    </lineage>
</organism>
<dbReference type="EMBL" id="QNSB01000008">
    <property type="protein sequence ID" value="RBP70603.1"/>
    <property type="molecule type" value="Genomic_DNA"/>
</dbReference>
<sequence>MGVCYMHAVASLDGFIAFENDDVGPLHDWYFNGDHPIIDRDHPEVHGGSFRVSAASADYVSEMWSRQKVLVIGRRLFDLTNGWDGHPAASDHVVVVSHRPEPEGWHPEAPYHFVTSVEDGIARARELAADGDIGVAAGHMGGQALELGLIDAVAIDVVPTVFGHGKSYFGAAVDGPLMLEDPDVVIQGEDVLHLRFPVRRAG</sequence>
<evidence type="ECO:0000313" key="1">
    <source>
        <dbReference type="EMBL" id="RBP70603.1"/>
    </source>
</evidence>
<protein>
    <submittedName>
        <fullName evidence="1">Dihydrofolate reductase</fullName>
    </submittedName>
</protein>
<proteinExistence type="predicted"/>
<dbReference type="Proteomes" id="UP000253509">
    <property type="component" value="Unassembled WGS sequence"/>
</dbReference>
<accession>A0A366IGY6</accession>
<dbReference type="SUPFAM" id="SSF53597">
    <property type="entry name" value="Dihydrofolate reductase-like"/>
    <property type="match status" value="1"/>
</dbReference>
<dbReference type="RefSeq" id="WP_113904727.1">
    <property type="nucleotide sequence ID" value="NZ_QNSB01000008.1"/>
</dbReference>
<dbReference type="InterPro" id="IPR024072">
    <property type="entry name" value="DHFR-like_dom_sf"/>
</dbReference>
<reference evidence="1 2" key="1">
    <citation type="submission" date="2018-06" db="EMBL/GenBank/DDBJ databases">
        <title>Freshwater and sediment microbial communities from various areas in North America, analyzing microbe dynamics in response to fracking.</title>
        <authorList>
            <person name="Lamendella R."/>
        </authorList>
    </citation>
    <scope>NUCLEOTIDE SEQUENCE [LARGE SCALE GENOMIC DNA]</scope>
    <source>
        <strain evidence="1 2">3b_TX</strain>
    </source>
</reference>
<keyword evidence="2" id="KW-1185">Reference proteome</keyword>
<name>A0A366IGY6_9MICO</name>
<evidence type="ECO:0000313" key="2">
    <source>
        <dbReference type="Proteomes" id="UP000253509"/>
    </source>
</evidence>
<dbReference type="Gene3D" id="3.40.430.10">
    <property type="entry name" value="Dihydrofolate Reductase, subunit A"/>
    <property type="match status" value="1"/>
</dbReference>